<dbReference type="RefSeq" id="WP_179090809.1">
    <property type="nucleotide sequence ID" value="NZ_CP096568.1"/>
</dbReference>
<geneLocation type="plasmid" evidence="1 2">
    <name>pdjl-6-5</name>
</geneLocation>
<name>A0AB38RP01_RHOSG</name>
<gene>
    <name evidence="1" type="ORF">M0639_33935</name>
</gene>
<dbReference type="AlphaFoldDB" id="A0AB38RP01"/>
<proteinExistence type="predicted"/>
<keyword evidence="1" id="KW-0614">Plasmid</keyword>
<evidence type="ECO:0000313" key="1">
    <source>
        <dbReference type="EMBL" id="UPU47078.1"/>
    </source>
</evidence>
<organism evidence="1 2">
    <name type="scientific">Rhodococcus qingshengii JCM 15477</name>
    <dbReference type="NCBI Taxonomy" id="1303681"/>
    <lineage>
        <taxon>Bacteria</taxon>
        <taxon>Bacillati</taxon>
        <taxon>Actinomycetota</taxon>
        <taxon>Actinomycetes</taxon>
        <taxon>Mycobacteriales</taxon>
        <taxon>Nocardiaceae</taxon>
        <taxon>Rhodococcus</taxon>
        <taxon>Rhodococcus erythropolis group</taxon>
    </lineage>
</organism>
<dbReference type="EMBL" id="CP096568">
    <property type="protein sequence ID" value="UPU47078.1"/>
    <property type="molecule type" value="Genomic_DNA"/>
</dbReference>
<evidence type="ECO:0000313" key="2">
    <source>
        <dbReference type="Proteomes" id="UP000831484"/>
    </source>
</evidence>
<reference evidence="2" key="1">
    <citation type="journal article" date="2022" name="Environ. Microbiol.">
        <title>Functional analysis, diversity, and distribution of carbendazim hydrolases MheI and CbmA, responsible for the initial step in carbendazim degradation.</title>
        <authorList>
            <person name="Zhang M."/>
            <person name="Bai X."/>
            <person name="Li Q."/>
            <person name="Zhang L."/>
            <person name="Zhu Q."/>
            <person name="Gao S."/>
            <person name="Ke Z."/>
            <person name="Jiang M."/>
            <person name="Hu J."/>
            <person name="Qiu J."/>
            <person name="Hong Q."/>
        </authorList>
    </citation>
    <scope>NUCLEOTIDE SEQUENCE [LARGE SCALE GENOMIC DNA]</scope>
    <source>
        <strain evidence="2">djl-6</strain>
    </source>
</reference>
<protein>
    <submittedName>
        <fullName evidence="1">SIR2 family protein</fullName>
    </submittedName>
</protein>
<dbReference type="Proteomes" id="UP000831484">
    <property type="component" value="Plasmid pdjl-6-5"/>
</dbReference>
<sequence>MTNVSIAVAPTRFEQPGSISVDQLRTIVQDSHLNFLVGAGTPSAFFGMLGDIEDALTTIARRDDVTDDSKAIARASIQGYFFDKVILPNTELLKPTPNSEANAVLRSYAIFGQTLNRILLRRRSTLLSKKVNLFTTNIDLVFEVAFERLGVGFNDGFSGKIRPTFDLGSLSSLQYRSGVRYEHLSEIPTFDLYKLHGSIGWELLDDPTTTSDIVFDPHLSTVAATLTALVELRPELIPINTRDDVDAEKLLVQADTMVRSNKIATFTHAYDRLVIVNPEKQKFATTVLIETYYELIRRFANELEKENSALFVMGFSFRDEHLRKLIVRAARTNPTLQIIVFCYNLADRAAYEKLIPELDVPNGNILYVTPPPPTDDADDDDDVVHFDLDTVVTQYFAPLIPESTRGPDGQIELIFKTDDSGTA</sequence>
<keyword evidence="2" id="KW-1185">Reference proteome</keyword>
<accession>A0AB38RP01</accession>